<name>A0A4Q2T5P5_9HYPH</name>
<feature type="region of interest" description="Disordered" evidence="1">
    <location>
        <begin position="1"/>
        <end position="25"/>
    </location>
</feature>
<dbReference type="InterPro" id="IPR007345">
    <property type="entry name" value="Polysacch_pyruvyl_Trfase"/>
</dbReference>
<accession>A0A4Q2T5P5</accession>
<dbReference type="GO" id="GO:0016740">
    <property type="term" value="F:transferase activity"/>
    <property type="evidence" value="ECO:0007669"/>
    <property type="project" value="UniProtKB-KW"/>
</dbReference>
<feature type="domain" description="Polysaccharide pyruvyl transferase" evidence="2">
    <location>
        <begin position="96"/>
        <end position="371"/>
    </location>
</feature>
<evidence type="ECO:0000256" key="1">
    <source>
        <dbReference type="SAM" id="MobiDB-lite"/>
    </source>
</evidence>
<evidence type="ECO:0000313" key="3">
    <source>
        <dbReference type="EMBL" id="RYC13972.1"/>
    </source>
</evidence>
<dbReference type="Pfam" id="PF04230">
    <property type="entry name" value="PS_pyruv_trans"/>
    <property type="match status" value="1"/>
</dbReference>
<keyword evidence="3" id="KW-0808">Transferase</keyword>
<gene>
    <name evidence="3" type="ORF">EUU22_10625</name>
</gene>
<dbReference type="OrthoDB" id="9799278at2"/>
<organism evidence="3 4">
    <name type="scientific">Ciceribacter ferrooxidans</name>
    <dbReference type="NCBI Taxonomy" id="2509717"/>
    <lineage>
        <taxon>Bacteria</taxon>
        <taxon>Pseudomonadati</taxon>
        <taxon>Pseudomonadota</taxon>
        <taxon>Alphaproteobacteria</taxon>
        <taxon>Hyphomicrobiales</taxon>
        <taxon>Rhizobiaceae</taxon>
        <taxon>Ciceribacter</taxon>
    </lineage>
</organism>
<dbReference type="Proteomes" id="UP000291088">
    <property type="component" value="Unassembled WGS sequence"/>
</dbReference>
<protein>
    <submittedName>
        <fullName evidence="3">Polysaccharide pyruvyl transferase family protein</fullName>
    </submittedName>
</protein>
<dbReference type="AlphaFoldDB" id="A0A4Q2T5P5"/>
<feature type="compositionally biased region" description="Basic residues" evidence="1">
    <location>
        <begin position="10"/>
        <end position="25"/>
    </location>
</feature>
<reference evidence="3 4" key="1">
    <citation type="submission" date="2019-01" db="EMBL/GenBank/DDBJ databases">
        <authorList>
            <person name="Deng T."/>
        </authorList>
    </citation>
    <scope>NUCLEOTIDE SEQUENCE [LARGE SCALE GENOMIC DNA]</scope>
    <source>
        <strain evidence="3 4">F8825</strain>
    </source>
</reference>
<evidence type="ECO:0000259" key="2">
    <source>
        <dbReference type="Pfam" id="PF04230"/>
    </source>
</evidence>
<sequence length="440" mass="48064">MNGLAFKTRPPPHRGRTAYRLHHPTRPRGTLSAACGFVAVGTRAAIVAYLGKINGNGPTVHPASLREGRSPVSLPSGTPLPPNGDIGVLTLHRCINYGSYWQARCLVEGLDGAGNEVRLLEHRSSPVDRAEWRCALQPELPAVTRPDARAGYSRKIRKFLEAFEALPRTEPFPLDDPTELDVFDLVVVGSDEVWNLHHPWYGGSSIFYGEGLPARRLASYAASFGNFTAADLLKGRWTDRLGDFSVISVRDYNSKRLIEEVLGITPALVLDPCLQFPESIETVAPHETDAPFAVVYGHSFPAWFGPAARRWADHRGIRLLSVGYHNDFADRQWPDAGPEDFAAAMGGAEAVLTNFFHGCVFALVNEKPFACTLSDYRSSKLGDLTVMLGAEHHVVAPAEAEKQVDTVLAEPLSPSIIRRIAGLRHSSEAFLAHVLAPVSV</sequence>
<evidence type="ECO:0000313" key="4">
    <source>
        <dbReference type="Proteomes" id="UP000291088"/>
    </source>
</evidence>
<proteinExistence type="predicted"/>
<comment type="caution">
    <text evidence="3">The sequence shown here is derived from an EMBL/GenBank/DDBJ whole genome shotgun (WGS) entry which is preliminary data.</text>
</comment>
<keyword evidence="4" id="KW-1185">Reference proteome</keyword>
<dbReference type="EMBL" id="SDVB01000216">
    <property type="protein sequence ID" value="RYC13972.1"/>
    <property type="molecule type" value="Genomic_DNA"/>
</dbReference>